<dbReference type="SUPFAM" id="SSF54695">
    <property type="entry name" value="POZ domain"/>
    <property type="match status" value="1"/>
</dbReference>
<keyword evidence="5" id="KW-1185">Reference proteome</keyword>
<dbReference type="PANTHER" id="PTHR47274:SF1">
    <property type="entry name" value="BTB_POZ DOMAIN CONTAINING PROTEIN, EXPRESSED"/>
    <property type="match status" value="1"/>
</dbReference>
<dbReference type="Proteomes" id="UP001177140">
    <property type="component" value="Unassembled WGS sequence"/>
</dbReference>
<evidence type="ECO:0000256" key="1">
    <source>
        <dbReference type="ARBA" id="ARBA00002668"/>
    </source>
</evidence>
<evidence type="ECO:0000313" key="4">
    <source>
        <dbReference type="EMBL" id="MCL7049913.1"/>
    </source>
</evidence>
<name>A0AA41VZ97_PAPNU</name>
<dbReference type="PANTHER" id="PTHR47274">
    <property type="entry name" value="BTB/POZ DOMAIN CONTAINING PROTEIN, EXPRESSED-RELATED"/>
    <property type="match status" value="1"/>
</dbReference>
<evidence type="ECO:0000259" key="3">
    <source>
        <dbReference type="PROSITE" id="PS50097"/>
    </source>
</evidence>
<evidence type="ECO:0000256" key="2">
    <source>
        <dbReference type="ARBA" id="ARBA00004906"/>
    </source>
</evidence>
<feature type="domain" description="BTB" evidence="3">
    <location>
        <begin position="25"/>
        <end position="94"/>
    </location>
</feature>
<dbReference type="InterPro" id="IPR000210">
    <property type="entry name" value="BTB/POZ_dom"/>
</dbReference>
<comment type="pathway">
    <text evidence="2">Protein modification; protein ubiquitination.</text>
</comment>
<organism evidence="4 5">
    <name type="scientific">Papaver nudicaule</name>
    <name type="common">Iceland poppy</name>
    <dbReference type="NCBI Taxonomy" id="74823"/>
    <lineage>
        <taxon>Eukaryota</taxon>
        <taxon>Viridiplantae</taxon>
        <taxon>Streptophyta</taxon>
        <taxon>Embryophyta</taxon>
        <taxon>Tracheophyta</taxon>
        <taxon>Spermatophyta</taxon>
        <taxon>Magnoliopsida</taxon>
        <taxon>Ranunculales</taxon>
        <taxon>Papaveraceae</taxon>
        <taxon>Papaveroideae</taxon>
        <taxon>Papaver</taxon>
    </lineage>
</organism>
<dbReference type="PROSITE" id="PS50097">
    <property type="entry name" value="BTB"/>
    <property type="match status" value="1"/>
</dbReference>
<gene>
    <name evidence="4" type="ORF">MKW94_008801</name>
</gene>
<protein>
    <recommendedName>
        <fullName evidence="3">BTB domain-containing protein</fullName>
    </recommendedName>
</protein>
<evidence type="ECO:0000313" key="5">
    <source>
        <dbReference type="Proteomes" id="UP001177140"/>
    </source>
</evidence>
<proteinExistence type="predicted"/>
<comment type="caution">
    <text evidence="4">The sequence shown here is derived from an EMBL/GenBank/DDBJ whole genome shotgun (WGS) entry which is preliminary data.</text>
</comment>
<dbReference type="EMBL" id="JAJJMA010321558">
    <property type="protein sequence ID" value="MCL7049913.1"/>
    <property type="molecule type" value="Genomic_DNA"/>
</dbReference>
<dbReference type="CDD" id="cd18186">
    <property type="entry name" value="BTB_POZ_ZBTB_KLHL-like"/>
    <property type="match status" value="1"/>
</dbReference>
<dbReference type="AlphaFoldDB" id="A0AA41VZ97"/>
<dbReference type="InterPro" id="IPR044784">
    <property type="entry name" value="At1g01640-like"/>
</dbReference>
<dbReference type="InterPro" id="IPR011333">
    <property type="entry name" value="SKP1/BTB/POZ_sf"/>
</dbReference>
<sequence>MEQREGYWTGFHSEFDETFRAGVYSDIQVKPGSGPPIRAHKFLLATRSEILKTMLASDSCKAEPNDSISLPEFSHEELETFLEFLYRGDLGIEKFEKHFCSLFVAADKYGIPHLQQFSEQQLLKLLNPSNALKVLELSEVVSNETLKLAALKLIVLQYKEIVVTPSFDEFAKQNPHLGVQITRAALTYANEKKI</sequence>
<comment type="function">
    <text evidence="1">May act as a substrate-specific adapter of an E3 ubiquitin-protein ligase complex (CUL3-RBX1-BTB) which mediates the ubiquitination and subsequent proteasomal degradation of target proteins.</text>
</comment>
<dbReference type="CDD" id="cd14733">
    <property type="entry name" value="BACK"/>
    <property type="match status" value="1"/>
</dbReference>
<reference evidence="4" key="1">
    <citation type="submission" date="2022-03" db="EMBL/GenBank/DDBJ databases">
        <title>A functionally conserved STORR gene fusion in Papaver species that diverged 16.8 million years ago.</title>
        <authorList>
            <person name="Catania T."/>
        </authorList>
    </citation>
    <scope>NUCLEOTIDE SEQUENCE</scope>
    <source>
        <strain evidence="4">S-191538</strain>
    </source>
</reference>
<accession>A0AA41VZ97</accession>
<dbReference type="Gene3D" id="3.30.710.10">
    <property type="entry name" value="Potassium Channel Kv1.1, Chain A"/>
    <property type="match status" value="1"/>
</dbReference>
<dbReference type="SMART" id="SM00225">
    <property type="entry name" value="BTB"/>
    <property type="match status" value="1"/>
</dbReference>
<dbReference type="Pfam" id="PF00651">
    <property type="entry name" value="BTB"/>
    <property type="match status" value="1"/>
</dbReference>
<dbReference type="Gene3D" id="1.25.40.420">
    <property type="match status" value="1"/>
</dbReference>